<dbReference type="GO" id="GO:0071966">
    <property type="term" value="P:fungal-type cell wall polysaccharide metabolic process"/>
    <property type="evidence" value="ECO:0007669"/>
    <property type="project" value="TreeGrafter"/>
</dbReference>
<accession>A0A7X1I104</accession>
<keyword evidence="4" id="KW-1185">Reference proteome</keyword>
<comment type="caution">
    <text evidence="3">The sequence shown here is derived from an EMBL/GenBank/DDBJ whole genome shotgun (WGS) entry which is preliminary data.</text>
</comment>
<keyword evidence="1" id="KW-0732">Signal</keyword>
<feature type="domain" description="Asl1-like glycosyl hydrolase catalytic" evidence="2">
    <location>
        <begin position="62"/>
        <end position="271"/>
    </location>
</feature>
<organism evidence="3 4">
    <name type="scientific">Streptomyces mexicanus</name>
    <dbReference type="NCBI Taxonomy" id="178566"/>
    <lineage>
        <taxon>Bacteria</taxon>
        <taxon>Bacillati</taxon>
        <taxon>Actinomycetota</taxon>
        <taxon>Actinomycetes</taxon>
        <taxon>Kitasatosporales</taxon>
        <taxon>Streptomycetaceae</taxon>
        <taxon>Streptomyces</taxon>
    </lineage>
</organism>
<evidence type="ECO:0000259" key="2">
    <source>
        <dbReference type="Pfam" id="PF11790"/>
    </source>
</evidence>
<dbReference type="PANTHER" id="PTHR34154:SF3">
    <property type="entry name" value="ALKALI-SENSITIVE LINKAGE PROTEIN 1"/>
    <property type="match status" value="1"/>
</dbReference>
<dbReference type="RefSeq" id="WP_159662056.1">
    <property type="nucleotide sequence ID" value="NZ_JACMHY010000005.1"/>
</dbReference>
<reference evidence="3 4" key="1">
    <citation type="submission" date="2020-08" db="EMBL/GenBank/DDBJ databases">
        <title>Whole-Genome Sequence of French Clinical Streptomyces mexicanus Strain Q0842.</title>
        <authorList>
            <person name="Boxberger M."/>
            <person name="La Scola B."/>
        </authorList>
    </citation>
    <scope>NUCLEOTIDE SEQUENCE [LARGE SCALE GENOMIC DNA]</scope>
    <source>
        <strain evidence="3 4">Marseille-Q0842</strain>
    </source>
</reference>
<keyword evidence="3" id="KW-0378">Hydrolase</keyword>
<dbReference type="Gene3D" id="3.20.20.80">
    <property type="entry name" value="Glycosidases"/>
    <property type="match status" value="1"/>
</dbReference>
<dbReference type="EMBL" id="JACMHY010000005">
    <property type="protein sequence ID" value="MBC2866255.1"/>
    <property type="molecule type" value="Genomic_DNA"/>
</dbReference>
<feature type="chain" id="PRO_5031462484" evidence="1">
    <location>
        <begin position="26"/>
        <end position="286"/>
    </location>
</feature>
<dbReference type="GO" id="GO:0016787">
    <property type="term" value="F:hydrolase activity"/>
    <property type="evidence" value="ECO:0007669"/>
    <property type="project" value="UniProtKB-KW"/>
</dbReference>
<protein>
    <submittedName>
        <fullName evidence="3">Glycoside hydrolase family protein</fullName>
    </submittedName>
</protein>
<dbReference type="InterPro" id="IPR024655">
    <property type="entry name" value="Asl1_glyco_hydro_catalytic"/>
</dbReference>
<name>A0A7X1I104_9ACTN</name>
<dbReference type="AlphaFoldDB" id="A0A7X1I104"/>
<dbReference type="OrthoDB" id="8611574at2"/>
<dbReference type="Proteomes" id="UP000517694">
    <property type="component" value="Unassembled WGS sequence"/>
</dbReference>
<evidence type="ECO:0000256" key="1">
    <source>
        <dbReference type="SAM" id="SignalP"/>
    </source>
</evidence>
<proteinExistence type="predicted"/>
<evidence type="ECO:0000313" key="4">
    <source>
        <dbReference type="Proteomes" id="UP000517694"/>
    </source>
</evidence>
<dbReference type="SUPFAM" id="SSF51445">
    <property type="entry name" value="(Trans)glycosidases"/>
    <property type="match status" value="1"/>
</dbReference>
<dbReference type="InterPro" id="IPR053183">
    <property type="entry name" value="ASL1"/>
</dbReference>
<evidence type="ECO:0000313" key="3">
    <source>
        <dbReference type="EMBL" id="MBC2866255.1"/>
    </source>
</evidence>
<dbReference type="PANTHER" id="PTHR34154">
    <property type="entry name" value="ALKALI-SENSITIVE LINKAGE PROTEIN 1"/>
    <property type="match status" value="1"/>
</dbReference>
<gene>
    <name evidence="3" type="ORF">H1R13_15045</name>
</gene>
<dbReference type="InterPro" id="IPR017853">
    <property type="entry name" value="GH"/>
</dbReference>
<dbReference type="Pfam" id="PF11790">
    <property type="entry name" value="Glyco_hydro_cc"/>
    <property type="match status" value="1"/>
</dbReference>
<sequence length="286" mass="30975">MRRTRLLTVLLAVLALFTAGASASATSNLPAQQAASGGFTADAVKKKGVSAWNFTGVTDALRDSQVGWYYDWATDPQGISAPSGVEFVPMIWGAGAVTDADLARARQSGTTLLGFNEPDMAGQADMSVQQALDLWPRLQATGMRLGAPAVAYGGDTPGGWLDQFMQGAQSRGYRVDFIPVHWYGADFDPARATEQLRSYLQAVYDRYHKPVWLTEYALIDFSSGTPRYPTQAQQAEFVRQSTTMLQQQSYVERYAWFTLSTSRGDGTGLYDGATANTVGAAYRSAG</sequence>
<feature type="signal peptide" evidence="1">
    <location>
        <begin position="1"/>
        <end position="25"/>
    </location>
</feature>